<dbReference type="Proteomes" id="UP001187192">
    <property type="component" value="Unassembled WGS sequence"/>
</dbReference>
<evidence type="ECO:0000313" key="3">
    <source>
        <dbReference type="Proteomes" id="UP001187192"/>
    </source>
</evidence>
<sequence>MAERTGKASTLVTVSAMLDDSPTASQAALNIFKRLSIAVDMAHILKEERFKIDDTWNRKTEKSQQLAGRTSKKGSKNKRERKKESEIVPVKKIVEEDEEFQT</sequence>
<reference evidence="2" key="1">
    <citation type="submission" date="2023-07" db="EMBL/GenBank/DDBJ databases">
        <title>draft genome sequence of fig (Ficus carica).</title>
        <authorList>
            <person name="Takahashi T."/>
            <person name="Nishimura K."/>
        </authorList>
    </citation>
    <scope>NUCLEOTIDE SEQUENCE</scope>
</reference>
<feature type="compositionally biased region" description="Basic residues" evidence="1">
    <location>
        <begin position="70"/>
        <end position="81"/>
    </location>
</feature>
<dbReference type="AlphaFoldDB" id="A0AA88CP24"/>
<feature type="region of interest" description="Disordered" evidence="1">
    <location>
        <begin position="56"/>
        <end position="85"/>
    </location>
</feature>
<dbReference type="EMBL" id="BTGU01001483">
    <property type="protein sequence ID" value="GMN24012.1"/>
    <property type="molecule type" value="Genomic_DNA"/>
</dbReference>
<accession>A0AA88CP24</accession>
<proteinExistence type="predicted"/>
<gene>
    <name evidence="2" type="ORF">TIFTF001_040525</name>
</gene>
<protein>
    <submittedName>
        <fullName evidence="2">Uncharacterized protein</fullName>
    </submittedName>
</protein>
<comment type="caution">
    <text evidence="2">The sequence shown here is derived from an EMBL/GenBank/DDBJ whole genome shotgun (WGS) entry which is preliminary data.</text>
</comment>
<organism evidence="2 3">
    <name type="scientific">Ficus carica</name>
    <name type="common">Common fig</name>
    <dbReference type="NCBI Taxonomy" id="3494"/>
    <lineage>
        <taxon>Eukaryota</taxon>
        <taxon>Viridiplantae</taxon>
        <taxon>Streptophyta</taxon>
        <taxon>Embryophyta</taxon>
        <taxon>Tracheophyta</taxon>
        <taxon>Spermatophyta</taxon>
        <taxon>Magnoliopsida</taxon>
        <taxon>eudicotyledons</taxon>
        <taxon>Gunneridae</taxon>
        <taxon>Pentapetalae</taxon>
        <taxon>rosids</taxon>
        <taxon>fabids</taxon>
        <taxon>Rosales</taxon>
        <taxon>Moraceae</taxon>
        <taxon>Ficeae</taxon>
        <taxon>Ficus</taxon>
    </lineage>
</organism>
<name>A0AA88CP24_FICCA</name>
<dbReference type="Gramene" id="FCD_00037595-RA">
    <property type="protein sequence ID" value="FCD_00037595-RA:cds"/>
    <property type="gene ID" value="FCD_00037595"/>
</dbReference>
<evidence type="ECO:0000313" key="2">
    <source>
        <dbReference type="EMBL" id="GMN24012.1"/>
    </source>
</evidence>
<keyword evidence="3" id="KW-1185">Reference proteome</keyword>
<evidence type="ECO:0000256" key="1">
    <source>
        <dbReference type="SAM" id="MobiDB-lite"/>
    </source>
</evidence>